<dbReference type="Pfam" id="PF09652">
    <property type="entry name" value="Cas_VVA1548"/>
    <property type="match status" value="1"/>
</dbReference>
<accession>A0A8X8K9I5</accession>
<evidence type="ECO:0000313" key="1">
    <source>
        <dbReference type="EMBL" id="MBU2722931.1"/>
    </source>
</evidence>
<proteinExistence type="predicted"/>
<reference evidence="1" key="1">
    <citation type="journal article" date="2021" name="ISME J.">
        <title>Genomic evolution of the class Acidithiobacillia: deep-branching Proteobacteria living in extreme acidic conditions.</title>
        <authorList>
            <person name="Moya-Beltran A."/>
            <person name="Beard S."/>
            <person name="Rojas-Villalobos C."/>
            <person name="Issotta F."/>
            <person name="Gallardo Y."/>
            <person name="Ulloa R."/>
            <person name="Giaveno A."/>
            <person name="Degli Esposti M."/>
            <person name="Johnson D.B."/>
            <person name="Quatrini R."/>
        </authorList>
    </citation>
    <scope>NUCLEOTIDE SEQUENCE</scope>
    <source>
        <strain evidence="1">DSM 583</strain>
    </source>
</reference>
<dbReference type="NCBIfam" id="TIGR02620">
    <property type="entry name" value="cas_VVA1548"/>
    <property type="match status" value="1"/>
</dbReference>
<name>A0A8X8K9I5_ACIFI</name>
<gene>
    <name evidence="1" type="primary">csx16</name>
    <name evidence="1" type="ORF">HF568_06845</name>
</gene>
<dbReference type="AlphaFoldDB" id="A0A8X8K9I5"/>
<organism evidence="1 2">
    <name type="scientific">Acidithiobacillus ferridurans</name>
    <dbReference type="NCBI Taxonomy" id="1232575"/>
    <lineage>
        <taxon>Bacteria</taxon>
        <taxon>Pseudomonadati</taxon>
        <taxon>Pseudomonadota</taxon>
        <taxon>Acidithiobacillia</taxon>
        <taxon>Acidithiobacillales</taxon>
        <taxon>Acidithiobacillaceae</taxon>
        <taxon>Acidithiobacillus</taxon>
    </lineage>
</organism>
<protein>
    <submittedName>
        <fullName evidence="1">CRISPR-associated protein Csx16</fullName>
    </submittedName>
</protein>
<dbReference type="InterPro" id="IPR013443">
    <property type="entry name" value="CRISPR-assoc_prot_Csx16"/>
</dbReference>
<comment type="caution">
    <text evidence="1">The sequence shown here is derived from an EMBL/GenBank/DDBJ whole genome shotgun (WGS) entry which is preliminary data.</text>
</comment>
<dbReference type="Proteomes" id="UP000887300">
    <property type="component" value="Unassembled WGS sequence"/>
</dbReference>
<sequence>MNKTYFVSRHPGAHEWAARQGFANAEVITHFVPSVVGNGDIVIGTLPIHIVADVNERGGIYLHLVLELTADSRGKELSADDMCAYGARLQRFDVSSEIHGGTCTQVGQWDAGIGEYIKDEQTPHVIQTRTTEQGCVVKLVSSQIEVVDAPDIYIERLEGGWRINLSPNGNDIAGQVGISDDCDLNFFD</sequence>
<dbReference type="EMBL" id="JABBHS010000198">
    <property type="protein sequence ID" value="MBU2722931.1"/>
    <property type="molecule type" value="Genomic_DNA"/>
</dbReference>
<dbReference type="RefSeq" id="WP_215886114.1">
    <property type="nucleotide sequence ID" value="NZ_CP134225.1"/>
</dbReference>
<evidence type="ECO:0000313" key="2">
    <source>
        <dbReference type="Proteomes" id="UP000887300"/>
    </source>
</evidence>